<organism evidence="1">
    <name type="scientific">hydrothermal vent metagenome</name>
    <dbReference type="NCBI Taxonomy" id="652676"/>
    <lineage>
        <taxon>unclassified sequences</taxon>
        <taxon>metagenomes</taxon>
        <taxon>ecological metagenomes</taxon>
    </lineage>
</organism>
<dbReference type="AlphaFoldDB" id="A0A3B1CVM8"/>
<dbReference type="SUPFAM" id="SSF52540">
    <property type="entry name" value="P-loop containing nucleoside triphosphate hydrolases"/>
    <property type="match status" value="1"/>
</dbReference>
<dbReference type="InterPro" id="IPR027417">
    <property type="entry name" value="P-loop_NTPase"/>
</dbReference>
<reference evidence="1" key="1">
    <citation type="submission" date="2018-06" db="EMBL/GenBank/DDBJ databases">
        <authorList>
            <person name="Zhirakovskaya E."/>
        </authorList>
    </citation>
    <scope>NUCLEOTIDE SEQUENCE</scope>
</reference>
<name>A0A3B1CVM8_9ZZZZ</name>
<dbReference type="Gene3D" id="3.40.50.300">
    <property type="entry name" value="P-loop containing nucleotide triphosphate hydrolases"/>
    <property type="match status" value="1"/>
</dbReference>
<evidence type="ECO:0000313" key="1">
    <source>
        <dbReference type="EMBL" id="VAX20737.1"/>
    </source>
</evidence>
<protein>
    <recommendedName>
        <fullName evidence="2">ATP-binding protein</fullName>
    </recommendedName>
</protein>
<dbReference type="Pfam" id="PF13671">
    <property type="entry name" value="AAA_33"/>
    <property type="match status" value="1"/>
</dbReference>
<evidence type="ECO:0008006" key="2">
    <source>
        <dbReference type="Google" id="ProtNLM"/>
    </source>
</evidence>
<dbReference type="EMBL" id="UOGD01000175">
    <property type="protein sequence ID" value="VAX20737.1"/>
    <property type="molecule type" value="Genomic_DNA"/>
</dbReference>
<sequence length="168" mass="19737">MNKAFIICGSPASGKTTYGKELAKKQKAVFLDIDISTERLVQLALTESGHDKDDRDSEHFKNTYREVIYQTMFDIAKANLQWTDVVIVGPFTRELRMKKWHETLAIELKSEIEIHYVYCNAEERHRRMVERNSERDKAKLNDWEEVNSYYSNEEPPAFKHVFIDTSTK</sequence>
<gene>
    <name evidence="1" type="ORF">MNBD_IGNAVI01-1103</name>
</gene>
<proteinExistence type="predicted"/>
<accession>A0A3B1CVM8</accession>